<dbReference type="InterPro" id="IPR038139">
    <property type="entry name" value="NlpE_C_sf"/>
</dbReference>
<evidence type="ECO:0000313" key="5">
    <source>
        <dbReference type="Proteomes" id="UP000255169"/>
    </source>
</evidence>
<evidence type="ECO:0000313" key="4">
    <source>
        <dbReference type="EMBL" id="SUQ01531.1"/>
    </source>
</evidence>
<feature type="domain" description="NlpE C-terminal OB" evidence="2">
    <location>
        <begin position="136"/>
        <end position="224"/>
    </location>
</feature>
<dbReference type="Gene3D" id="2.40.50.540">
    <property type="match status" value="1"/>
</dbReference>
<dbReference type="KEGG" id="yrb:UGYR_06575"/>
<feature type="chain" id="PRO_5015029228" evidence="1">
    <location>
        <begin position="20"/>
        <end position="227"/>
    </location>
</feature>
<evidence type="ECO:0000259" key="2">
    <source>
        <dbReference type="Pfam" id="PF17185"/>
    </source>
</evidence>
<dbReference type="OrthoDB" id="5348860at2"/>
<dbReference type="Proteomes" id="UP000255169">
    <property type="component" value="Unassembled WGS sequence"/>
</dbReference>
<dbReference type="PROSITE" id="PS51257">
    <property type="entry name" value="PROKAR_LIPOPROTEIN"/>
    <property type="match status" value="1"/>
</dbReference>
<accession>A0A085U2W8</accession>
<reference evidence="3" key="1">
    <citation type="journal article" date="2015" name="Genome Announc.">
        <title>Complete Genome Sequence of Yersinia ruckeri Strain CSF007-82, Etiologic Agent of Red Mouth Disease in Salmonid Fish.</title>
        <authorList>
            <person name="Nelson M.C."/>
            <person name="LaPatra S.E."/>
            <person name="Welch T.J."/>
            <person name="Graf J."/>
        </authorList>
    </citation>
    <scope>NUCLEOTIDE SEQUENCE</scope>
    <source>
        <strain evidence="3">CSF007-82</strain>
    </source>
</reference>
<gene>
    <name evidence="4" type="primary">cutF</name>
    <name evidence="3" type="ORF">CSF007_14140</name>
    <name evidence="4" type="ORF">NCTC10476_02892</name>
</gene>
<dbReference type="eggNOG" id="COG3015">
    <property type="taxonomic scope" value="Bacteria"/>
</dbReference>
<dbReference type="Pfam" id="PF17185">
    <property type="entry name" value="NlpE_C"/>
    <property type="match status" value="1"/>
</dbReference>
<organism evidence="3">
    <name type="scientific">Yersinia ruckeri</name>
    <dbReference type="NCBI Taxonomy" id="29486"/>
    <lineage>
        <taxon>Bacteria</taxon>
        <taxon>Pseudomonadati</taxon>
        <taxon>Pseudomonadota</taxon>
        <taxon>Gammaproteobacteria</taxon>
        <taxon>Enterobacterales</taxon>
        <taxon>Yersiniaceae</taxon>
        <taxon>Yersinia</taxon>
    </lineage>
</organism>
<dbReference type="STRING" id="29486.UGYR_06575"/>
<evidence type="ECO:0000256" key="1">
    <source>
        <dbReference type="SAM" id="SignalP"/>
    </source>
</evidence>
<reference evidence="4 5" key="2">
    <citation type="submission" date="2018-06" db="EMBL/GenBank/DDBJ databases">
        <authorList>
            <consortium name="Pathogen Informatics"/>
            <person name="Doyle S."/>
        </authorList>
    </citation>
    <scope>NUCLEOTIDE SEQUENCE [LARGE SCALE GENOMIC DNA]</scope>
    <source>
        <strain evidence="4 5">NCTC10476</strain>
    </source>
</reference>
<keyword evidence="3" id="KW-0449">Lipoprotein</keyword>
<feature type="signal peptide" evidence="1">
    <location>
        <begin position="1"/>
        <end position="19"/>
    </location>
</feature>
<dbReference type="InterPro" id="IPR033450">
    <property type="entry name" value="NlpE_C"/>
</dbReference>
<dbReference type="PATRIC" id="fig|29486.44.peg.3278"/>
<dbReference type="GeneID" id="66880435"/>
<dbReference type="EMBL" id="LN681231">
    <property type="protein sequence ID" value="CEK28556.1"/>
    <property type="molecule type" value="Genomic_DNA"/>
</dbReference>
<sequence length="227" mass="25262">MSKLSITLLLAVSALSLLGCNHRYQPTEQTLQPMLQSYQGVLPCADCSALDTSLFLDDDGTFVLQETYRDTKDGDQVFSEQGTWARTADKLVLTNAKGEKRYFHPVGKDLEMLDQTGQPIQSSLNYRLTASEALPTTSIPLRGMYVYMADAARFTDCTTGQSYAVNNNIELEKGYLSVRRKAGEPVFLMLNGHFGMRPSMEEGRWDKSMIPDGDIQFVAGKTCDSKE</sequence>
<proteinExistence type="predicted"/>
<evidence type="ECO:0000313" key="3">
    <source>
        <dbReference type="EMBL" id="CEK28556.1"/>
    </source>
</evidence>
<keyword evidence="1" id="KW-0732">Signal</keyword>
<dbReference type="Gene3D" id="2.40.128.300">
    <property type="match status" value="1"/>
</dbReference>
<dbReference type="InterPro" id="IPR007298">
    <property type="entry name" value="Cu-R_lipoprotein_NlpE"/>
</dbReference>
<dbReference type="RefSeq" id="WP_004719621.1">
    <property type="nucleotide sequence ID" value="NZ_CABIHT010000011.1"/>
</dbReference>
<dbReference type="AlphaFoldDB" id="A0A085U2W8"/>
<dbReference type="NCBIfam" id="NF007814">
    <property type="entry name" value="PRK10523.1"/>
    <property type="match status" value="1"/>
</dbReference>
<dbReference type="EMBL" id="UHJG01000001">
    <property type="protein sequence ID" value="SUQ01531.1"/>
    <property type="molecule type" value="Genomic_DNA"/>
</dbReference>
<dbReference type="Pfam" id="PF04170">
    <property type="entry name" value="NlpE"/>
    <property type="match status" value="1"/>
</dbReference>
<name>A0A085U2W8_YERRU</name>
<dbReference type="InterPro" id="IPR043176">
    <property type="entry name" value="NlpE_N_sf"/>
</dbReference>
<protein>
    <submittedName>
        <fullName evidence="3">Copper homeostasis protein CutF / Lipoprotein NlpE involeved in surface adhesion</fullName>
    </submittedName>
    <submittedName>
        <fullName evidence="4">Lipoprotein involved with copper homeostasis and adhesion</fullName>
    </submittedName>
</protein>
<keyword evidence="5" id="KW-1185">Reference proteome</keyword>